<keyword evidence="3" id="KW-1185">Reference proteome</keyword>
<dbReference type="EMBL" id="JBHUIW010000007">
    <property type="protein sequence ID" value="MFD2182241.1"/>
    <property type="molecule type" value="Genomic_DNA"/>
</dbReference>
<evidence type="ECO:0000313" key="3">
    <source>
        <dbReference type="Proteomes" id="UP001597314"/>
    </source>
</evidence>
<gene>
    <name evidence="2" type="ORF">ACFSOX_08765</name>
</gene>
<feature type="region of interest" description="Disordered" evidence="1">
    <location>
        <begin position="1"/>
        <end position="23"/>
    </location>
</feature>
<reference evidence="3" key="1">
    <citation type="journal article" date="2019" name="Int. J. Syst. Evol. Microbiol.">
        <title>The Global Catalogue of Microorganisms (GCM) 10K type strain sequencing project: providing services to taxonomists for standard genome sequencing and annotation.</title>
        <authorList>
            <consortium name="The Broad Institute Genomics Platform"/>
            <consortium name="The Broad Institute Genome Sequencing Center for Infectious Disease"/>
            <person name="Wu L."/>
            <person name="Ma J."/>
        </authorList>
    </citation>
    <scope>NUCLEOTIDE SEQUENCE [LARGE SCALE GENOMIC DNA]</scope>
    <source>
        <strain evidence="3">CGMCC 1.6774</strain>
    </source>
</reference>
<protein>
    <submittedName>
        <fullName evidence="2">Uncharacterized protein</fullName>
    </submittedName>
</protein>
<accession>A0ABW5AJJ5</accession>
<dbReference type="Proteomes" id="UP001597314">
    <property type="component" value="Unassembled WGS sequence"/>
</dbReference>
<sequence>MSEKPARTDAATPVQHAQKGGKKGFVARAIQSLVNSAYNSHYMPHM</sequence>
<dbReference type="RefSeq" id="WP_378477421.1">
    <property type="nucleotide sequence ID" value="NZ_JBHUIW010000007.1"/>
</dbReference>
<comment type="caution">
    <text evidence="2">The sequence shown here is derived from an EMBL/GenBank/DDBJ whole genome shotgun (WGS) entry which is preliminary data.</text>
</comment>
<evidence type="ECO:0000313" key="2">
    <source>
        <dbReference type="EMBL" id="MFD2182241.1"/>
    </source>
</evidence>
<evidence type="ECO:0000256" key="1">
    <source>
        <dbReference type="SAM" id="MobiDB-lite"/>
    </source>
</evidence>
<organism evidence="2 3">
    <name type="scientific">Rhodoplanes azumiensis</name>
    <dbReference type="NCBI Taxonomy" id="1897628"/>
    <lineage>
        <taxon>Bacteria</taxon>
        <taxon>Pseudomonadati</taxon>
        <taxon>Pseudomonadota</taxon>
        <taxon>Alphaproteobacteria</taxon>
        <taxon>Hyphomicrobiales</taxon>
        <taxon>Nitrobacteraceae</taxon>
        <taxon>Rhodoplanes</taxon>
    </lineage>
</organism>
<name>A0ABW5AJJ5_9BRAD</name>
<proteinExistence type="predicted"/>